<dbReference type="SMART" id="SM00327">
    <property type="entry name" value="VWA"/>
    <property type="match status" value="1"/>
</dbReference>
<dbReference type="NCBIfam" id="TIGR00622">
    <property type="entry name" value="ssl1"/>
    <property type="match status" value="1"/>
</dbReference>
<evidence type="ECO:0000256" key="12">
    <source>
        <dbReference type="PIRSR" id="PIRSR015919-1"/>
    </source>
</evidence>
<dbReference type="CDD" id="cd01453">
    <property type="entry name" value="vWA_transcription_factor_IIH_type"/>
    <property type="match status" value="1"/>
</dbReference>
<dbReference type="GO" id="GO:0006357">
    <property type="term" value="P:regulation of transcription by RNA polymerase II"/>
    <property type="evidence" value="ECO:0007669"/>
    <property type="project" value="TreeGrafter"/>
</dbReference>
<evidence type="ECO:0000256" key="8">
    <source>
        <dbReference type="ARBA" id="ARBA00023163"/>
    </source>
</evidence>
<feature type="zinc finger region" description="C4-type" evidence="12">
    <location>
        <begin position="289"/>
        <end position="306"/>
    </location>
</feature>
<dbReference type="PIRSF" id="PIRSF015919">
    <property type="entry name" value="TFIIH_SSL1"/>
    <property type="match status" value="1"/>
</dbReference>
<dbReference type="Proteomes" id="UP001359485">
    <property type="component" value="Unassembled WGS sequence"/>
</dbReference>
<dbReference type="InterPro" id="IPR012170">
    <property type="entry name" value="TFIIH_SSL1/p44"/>
</dbReference>
<keyword evidence="7 11" id="KW-0805">Transcription regulation</keyword>
<dbReference type="EMBL" id="JAWJWF010000048">
    <property type="protein sequence ID" value="KAK6620296.1"/>
    <property type="molecule type" value="Genomic_DNA"/>
</dbReference>
<evidence type="ECO:0000313" key="16">
    <source>
        <dbReference type="Proteomes" id="UP001359485"/>
    </source>
</evidence>
<dbReference type="InterPro" id="IPR013083">
    <property type="entry name" value="Znf_RING/FYVE/PHD"/>
</dbReference>
<dbReference type="InterPro" id="IPR007198">
    <property type="entry name" value="Ssl1-like"/>
</dbReference>
<protein>
    <recommendedName>
        <fullName evidence="11">General transcription factor IIH subunit</fullName>
    </recommendedName>
</protein>
<dbReference type="SUPFAM" id="SSF53300">
    <property type="entry name" value="vWA-like"/>
    <property type="match status" value="1"/>
</dbReference>
<gene>
    <name evidence="14" type="ORF">RUM43_013648</name>
    <name evidence="15" type="ORF">RUM44_006697</name>
</gene>
<keyword evidence="6 11" id="KW-0862">Zinc</keyword>
<evidence type="ECO:0000256" key="10">
    <source>
        <dbReference type="ARBA" id="ARBA00023242"/>
    </source>
</evidence>
<evidence type="ECO:0000313" key="14">
    <source>
        <dbReference type="EMBL" id="KAK6618455.1"/>
    </source>
</evidence>
<evidence type="ECO:0000256" key="2">
    <source>
        <dbReference type="ARBA" id="ARBA00006092"/>
    </source>
</evidence>
<organism evidence="14 17">
    <name type="scientific">Polyplax serrata</name>
    <name type="common">Common mouse louse</name>
    <dbReference type="NCBI Taxonomy" id="468196"/>
    <lineage>
        <taxon>Eukaryota</taxon>
        <taxon>Metazoa</taxon>
        <taxon>Ecdysozoa</taxon>
        <taxon>Arthropoda</taxon>
        <taxon>Hexapoda</taxon>
        <taxon>Insecta</taxon>
        <taxon>Pterygota</taxon>
        <taxon>Neoptera</taxon>
        <taxon>Paraneoptera</taxon>
        <taxon>Psocodea</taxon>
        <taxon>Troctomorpha</taxon>
        <taxon>Phthiraptera</taxon>
        <taxon>Anoplura</taxon>
        <taxon>Polyplacidae</taxon>
        <taxon>Polyplax</taxon>
    </lineage>
</organism>
<accession>A0AAN8RZT9</accession>
<keyword evidence="5" id="KW-0863">Zinc-finger</keyword>
<proteinExistence type="inferred from homology"/>
<comment type="subcellular location">
    <subcellularLocation>
        <location evidence="1 11">Nucleus</location>
    </subcellularLocation>
</comment>
<evidence type="ECO:0000256" key="4">
    <source>
        <dbReference type="ARBA" id="ARBA00022763"/>
    </source>
</evidence>
<dbReference type="InterPro" id="IPR046349">
    <property type="entry name" value="C1-like_sf"/>
</dbReference>
<comment type="similarity">
    <text evidence="2 11">Belongs to the GTF2H2 family.</text>
</comment>
<sequence length="402" mass="45306">MAEEEDGKEYRWETGYEKTWEAILDDEGGRIQETSVSEIIEKEKRKRQELKTGNRRLGLMRHVYLIVDCSEAMLDQDLNPNRQLCTVKLLEGFIDEFFEQNPIAQMGVIVTRNKRAEKLSDLAGTSKRQKEVIKSIGEMSCTGQPSLQNALELACKSLKLRPTHASREVIVIIGNLTTCDPGNVADTIKLMKEENIRCSVIGLAAEVYVYKTLTKETKGTYSVILDDTHFKDQLFQQIDPPALASNLSASLIKMGFPHHSLQDDKSALGLCMCHLDEGEVKLKSDGYKCPQCAAKYCELPVECKVCSLTLVSAPHLARTFHHLFPVQSFERSEGKNFDGYCYGCQKKFSEVDNYLYTCKKCSQHFCAVCDIFVHDSLRTCPGCATNPQLFQNRTASFNMSTT</sequence>
<dbReference type="Pfam" id="PF07975">
    <property type="entry name" value="C1_4"/>
    <property type="match status" value="1"/>
</dbReference>
<dbReference type="GO" id="GO:0006289">
    <property type="term" value="P:nucleotide-excision repair"/>
    <property type="evidence" value="ECO:0007669"/>
    <property type="project" value="UniProtKB-UniRule"/>
</dbReference>
<dbReference type="GO" id="GO:0005675">
    <property type="term" value="C:transcription factor TFIIH holo complex"/>
    <property type="evidence" value="ECO:0007669"/>
    <property type="project" value="UniProtKB-UniRule"/>
</dbReference>
<reference evidence="14 17" key="1">
    <citation type="submission" date="2023-10" db="EMBL/GenBank/DDBJ databases">
        <title>Genomes of two closely related lineages of the louse Polyplax serrata with different host specificities.</title>
        <authorList>
            <person name="Martinu J."/>
            <person name="Tarabai H."/>
            <person name="Stefka J."/>
            <person name="Hypsa V."/>
        </authorList>
    </citation>
    <scope>NUCLEOTIDE SEQUENCE [LARGE SCALE GENOMIC DNA]</scope>
    <source>
        <strain evidence="15">98ZLc_SE</strain>
        <strain evidence="14">HR10_N</strain>
    </source>
</reference>
<name>A0AAN8RZT9_POLSC</name>
<dbReference type="PROSITE" id="PS50234">
    <property type="entry name" value="VWFA"/>
    <property type="match status" value="1"/>
</dbReference>
<keyword evidence="8 11" id="KW-0804">Transcription</keyword>
<dbReference type="PANTHER" id="PTHR12695:SF2">
    <property type="entry name" value="GENERAL TRANSCRIPTION FACTOR IIH SUBUNIT 2-RELATED"/>
    <property type="match status" value="1"/>
</dbReference>
<keyword evidence="16" id="KW-1185">Reference proteome</keyword>
<feature type="domain" description="VWFA" evidence="13">
    <location>
        <begin position="62"/>
        <end position="238"/>
    </location>
</feature>
<dbReference type="Proteomes" id="UP001372834">
    <property type="component" value="Unassembled WGS sequence"/>
</dbReference>
<dbReference type="GO" id="GO:0006351">
    <property type="term" value="P:DNA-templated transcription"/>
    <property type="evidence" value="ECO:0007669"/>
    <property type="project" value="InterPro"/>
</dbReference>
<dbReference type="InterPro" id="IPR002035">
    <property type="entry name" value="VWF_A"/>
</dbReference>
<dbReference type="InterPro" id="IPR004595">
    <property type="entry name" value="TFIIH_C1-like_dom"/>
</dbReference>
<dbReference type="SUPFAM" id="SSF57889">
    <property type="entry name" value="Cysteine-rich domain"/>
    <property type="match status" value="1"/>
</dbReference>
<keyword evidence="3 11" id="KW-0479">Metal-binding</keyword>
<evidence type="ECO:0000256" key="11">
    <source>
        <dbReference type="PIRNR" id="PIRNR015919"/>
    </source>
</evidence>
<dbReference type="GO" id="GO:0008270">
    <property type="term" value="F:zinc ion binding"/>
    <property type="evidence" value="ECO:0007669"/>
    <property type="project" value="UniProtKB-UniRule"/>
</dbReference>
<dbReference type="FunFam" id="3.40.50.410:FF:000015">
    <property type="entry name" value="General transcription factor IIH subunit 2"/>
    <property type="match status" value="1"/>
</dbReference>
<evidence type="ECO:0000256" key="6">
    <source>
        <dbReference type="ARBA" id="ARBA00022833"/>
    </source>
</evidence>
<keyword evidence="10 11" id="KW-0539">Nucleus</keyword>
<keyword evidence="9" id="KW-0234">DNA repair</keyword>
<dbReference type="Pfam" id="PF04056">
    <property type="entry name" value="Ssl1"/>
    <property type="match status" value="1"/>
</dbReference>
<dbReference type="Gene3D" id="3.30.40.10">
    <property type="entry name" value="Zinc/RING finger domain, C3HC4 (zinc finger)"/>
    <property type="match status" value="1"/>
</dbReference>
<dbReference type="InterPro" id="IPR036465">
    <property type="entry name" value="vWFA_dom_sf"/>
</dbReference>
<evidence type="ECO:0000256" key="7">
    <source>
        <dbReference type="ARBA" id="ARBA00023015"/>
    </source>
</evidence>
<evidence type="ECO:0000313" key="15">
    <source>
        <dbReference type="EMBL" id="KAK6620296.1"/>
    </source>
</evidence>
<dbReference type="PANTHER" id="PTHR12695">
    <property type="entry name" value="GENERAL TRANSCRIPTION FACTOR IIH SUBUNIT 2"/>
    <property type="match status" value="1"/>
</dbReference>
<dbReference type="SMART" id="SM01047">
    <property type="entry name" value="C1_4"/>
    <property type="match status" value="1"/>
</dbReference>
<dbReference type="AlphaFoldDB" id="A0AAN8RZT9"/>
<evidence type="ECO:0000256" key="1">
    <source>
        <dbReference type="ARBA" id="ARBA00004123"/>
    </source>
</evidence>
<keyword evidence="4" id="KW-0227">DNA damage</keyword>
<evidence type="ECO:0000256" key="3">
    <source>
        <dbReference type="ARBA" id="ARBA00022723"/>
    </source>
</evidence>
<dbReference type="EMBL" id="JAWJWE010000042">
    <property type="protein sequence ID" value="KAK6618455.1"/>
    <property type="molecule type" value="Genomic_DNA"/>
</dbReference>
<evidence type="ECO:0000256" key="9">
    <source>
        <dbReference type="ARBA" id="ARBA00023204"/>
    </source>
</evidence>
<comment type="caution">
    <text evidence="14">The sequence shown here is derived from an EMBL/GenBank/DDBJ whole genome shotgun (WGS) entry which is preliminary data.</text>
</comment>
<evidence type="ECO:0000256" key="5">
    <source>
        <dbReference type="ARBA" id="ARBA00022771"/>
    </source>
</evidence>
<dbReference type="GO" id="GO:0000439">
    <property type="term" value="C:transcription factor TFIIH core complex"/>
    <property type="evidence" value="ECO:0007669"/>
    <property type="project" value="InterPro"/>
</dbReference>
<evidence type="ECO:0000313" key="17">
    <source>
        <dbReference type="Proteomes" id="UP001372834"/>
    </source>
</evidence>
<dbReference type="Gene3D" id="3.40.50.410">
    <property type="entry name" value="von Willebrand factor, type A domain"/>
    <property type="match status" value="1"/>
</dbReference>
<evidence type="ECO:0000259" key="13">
    <source>
        <dbReference type="PROSITE" id="PS50234"/>
    </source>
</evidence>